<evidence type="ECO:0000259" key="4">
    <source>
        <dbReference type="Pfam" id="PF02357"/>
    </source>
</evidence>
<dbReference type="SUPFAM" id="SSF82679">
    <property type="entry name" value="N-utilization substance G protein NusG, N-terminal domain"/>
    <property type="match status" value="1"/>
</dbReference>
<reference evidence="5 6" key="1">
    <citation type="submission" date="2023-02" db="EMBL/GenBank/DDBJ databases">
        <title>Genome sequence of Lentisphaera profundi SAORIC-696.</title>
        <authorList>
            <person name="Kim e."/>
            <person name="Cho J.-C."/>
            <person name="Choi A."/>
            <person name="Kang I."/>
        </authorList>
    </citation>
    <scope>NUCLEOTIDE SEQUENCE [LARGE SCALE GENOMIC DNA]</scope>
    <source>
        <strain evidence="5 6">SAORIC-696</strain>
    </source>
</reference>
<name>A0ABY7VX40_9BACT</name>
<keyword evidence="1" id="KW-0889">Transcription antitermination</keyword>
<dbReference type="CDD" id="cd06091">
    <property type="entry name" value="KOW_NusG"/>
    <property type="match status" value="1"/>
</dbReference>
<evidence type="ECO:0000256" key="3">
    <source>
        <dbReference type="ARBA" id="ARBA00023163"/>
    </source>
</evidence>
<keyword evidence="2" id="KW-0805">Transcription regulation</keyword>
<dbReference type="CDD" id="cd09892">
    <property type="entry name" value="NGN_SP_RfaH"/>
    <property type="match status" value="1"/>
</dbReference>
<evidence type="ECO:0000313" key="5">
    <source>
        <dbReference type="EMBL" id="WDE98810.1"/>
    </source>
</evidence>
<dbReference type="Proteomes" id="UP001214250">
    <property type="component" value="Chromosome 2"/>
</dbReference>
<evidence type="ECO:0000256" key="1">
    <source>
        <dbReference type="ARBA" id="ARBA00022814"/>
    </source>
</evidence>
<protein>
    <submittedName>
        <fullName evidence="5">Transcriptional activator RfaH</fullName>
    </submittedName>
</protein>
<evidence type="ECO:0000313" key="6">
    <source>
        <dbReference type="Proteomes" id="UP001214250"/>
    </source>
</evidence>
<gene>
    <name evidence="5" type="ORF">PQO03_13300</name>
</gene>
<dbReference type="Pfam" id="PF02357">
    <property type="entry name" value="NusG"/>
    <property type="match status" value="1"/>
</dbReference>
<keyword evidence="3" id="KW-0804">Transcription</keyword>
<organism evidence="5 6">
    <name type="scientific">Lentisphaera profundi</name>
    <dbReference type="NCBI Taxonomy" id="1658616"/>
    <lineage>
        <taxon>Bacteria</taxon>
        <taxon>Pseudomonadati</taxon>
        <taxon>Lentisphaerota</taxon>
        <taxon>Lentisphaeria</taxon>
        <taxon>Lentisphaerales</taxon>
        <taxon>Lentisphaeraceae</taxon>
        <taxon>Lentisphaera</taxon>
    </lineage>
</organism>
<dbReference type="InterPro" id="IPR008991">
    <property type="entry name" value="Translation_prot_SH3-like_sf"/>
</dbReference>
<accession>A0ABY7VX40</accession>
<keyword evidence="6" id="KW-1185">Reference proteome</keyword>
<dbReference type="Gene3D" id="3.30.70.940">
    <property type="entry name" value="NusG, N-terminal domain"/>
    <property type="match status" value="1"/>
</dbReference>
<proteinExistence type="predicted"/>
<dbReference type="PANTHER" id="PTHR30265">
    <property type="entry name" value="RHO-INTERACTING TRANSCRIPTION TERMINATION FACTOR NUSG"/>
    <property type="match status" value="1"/>
</dbReference>
<dbReference type="EMBL" id="CP117812">
    <property type="protein sequence ID" value="WDE98810.1"/>
    <property type="molecule type" value="Genomic_DNA"/>
</dbReference>
<dbReference type="InterPro" id="IPR036735">
    <property type="entry name" value="NGN_dom_sf"/>
</dbReference>
<dbReference type="SUPFAM" id="SSF50104">
    <property type="entry name" value="Translation proteins SH3-like domain"/>
    <property type="match status" value="1"/>
</dbReference>
<feature type="domain" description="NusG-like N-terminal" evidence="4">
    <location>
        <begin position="5"/>
        <end position="91"/>
    </location>
</feature>
<sequence>MFDGDWYCLYTKPRQENLAARSATDEGFPTFNPQIETRKVLRGKASYVNMPLFPSYIFIQADEDSLDKARFLRGVNRIIGFGRDGSSLPIPAIILETLSTFLDDNVYKHDMHDLKNGDKVTVLDGPLKGIEAIFKKGLKDGERAIVLFELFSNYQEAQVEMENLIKSDD</sequence>
<evidence type="ECO:0000256" key="2">
    <source>
        <dbReference type="ARBA" id="ARBA00023015"/>
    </source>
</evidence>
<dbReference type="RefSeq" id="WP_274153679.1">
    <property type="nucleotide sequence ID" value="NZ_CP117812.1"/>
</dbReference>
<dbReference type="PANTHER" id="PTHR30265:SF7">
    <property type="entry name" value="TRANSCRIPTION ANTITERMINATION PROTEIN RFAH"/>
    <property type="match status" value="1"/>
</dbReference>
<dbReference type="InterPro" id="IPR043425">
    <property type="entry name" value="NusG-like"/>
</dbReference>
<dbReference type="InterPro" id="IPR006645">
    <property type="entry name" value="NGN-like_dom"/>
</dbReference>